<evidence type="ECO:0000256" key="2">
    <source>
        <dbReference type="ARBA" id="ARBA00022692"/>
    </source>
</evidence>
<gene>
    <name evidence="8" type="ORF">KUTeg_015702</name>
</gene>
<dbReference type="PANTHER" id="PTHR10217">
    <property type="entry name" value="VOLTAGE AND LIGAND GATED POTASSIUM CHANNEL"/>
    <property type="match status" value="1"/>
</dbReference>
<feature type="transmembrane region" description="Helical" evidence="6">
    <location>
        <begin position="187"/>
        <end position="214"/>
    </location>
</feature>
<dbReference type="InterPro" id="IPR005821">
    <property type="entry name" value="Ion_trans_dom"/>
</dbReference>
<dbReference type="PRINTS" id="PR01463">
    <property type="entry name" value="EAGCHANLFMLY"/>
</dbReference>
<dbReference type="Proteomes" id="UP001217089">
    <property type="component" value="Unassembled WGS sequence"/>
</dbReference>
<feature type="non-terminal residue" evidence="8">
    <location>
        <position position="1"/>
    </location>
</feature>
<feature type="transmembrane region" description="Helical" evidence="6">
    <location>
        <begin position="40"/>
        <end position="61"/>
    </location>
</feature>
<name>A0ABQ9EQM0_TEGGR</name>
<dbReference type="Gene3D" id="1.10.287.70">
    <property type="match status" value="1"/>
</dbReference>
<dbReference type="SUPFAM" id="SSF51206">
    <property type="entry name" value="cAMP-binding domain-like"/>
    <property type="match status" value="1"/>
</dbReference>
<comment type="subcellular location">
    <subcellularLocation>
        <location evidence="1">Membrane</location>
        <topology evidence="1">Multi-pass membrane protein</topology>
    </subcellularLocation>
</comment>
<comment type="caution">
    <text evidence="8">The sequence shown here is derived from an EMBL/GenBank/DDBJ whole genome shotgun (WGS) entry which is preliminary data.</text>
</comment>
<dbReference type="InterPro" id="IPR014710">
    <property type="entry name" value="RmlC-like_jellyroll"/>
</dbReference>
<evidence type="ECO:0000256" key="6">
    <source>
        <dbReference type="SAM" id="Phobius"/>
    </source>
</evidence>
<dbReference type="Gene3D" id="2.60.120.10">
    <property type="entry name" value="Jelly Rolls"/>
    <property type="match status" value="1"/>
</dbReference>
<evidence type="ECO:0000256" key="4">
    <source>
        <dbReference type="ARBA" id="ARBA00023136"/>
    </source>
</evidence>
<keyword evidence="9" id="KW-1185">Reference proteome</keyword>
<feature type="region of interest" description="Disordered" evidence="5">
    <location>
        <begin position="522"/>
        <end position="563"/>
    </location>
</feature>
<dbReference type="InterPro" id="IPR003938">
    <property type="entry name" value="K_chnl_volt-dep_EAG/ELK/ERG"/>
</dbReference>
<evidence type="ECO:0000259" key="7">
    <source>
        <dbReference type="Pfam" id="PF00520"/>
    </source>
</evidence>
<dbReference type="EMBL" id="JARBDR010000811">
    <property type="protein sequence ID" value="KAJ8306661.1"/>
    <property type="molecule type" value="Genomic_DNA"/>
</dbReference>
<dbReference type="Pfam" id="PF00520">
    <property type="entry name" value="Ion_trans"/>
    <property type="match status" value="1"/>
</dbReference>
<feature type="compositionally biased region" description="Basic and acidic residues" evidence="5">
    <location>
        <begin position="522"/>
        <end position="535"/>
    </location>
</feature>
<dbReference type="SUPFAM" id="SSF81324">
    <property type="entry name" value="Voltage-gated potassium channels"/>
    <property type="match status" value="1"/>
</dbReference>
<accession>A0ABQ9EQM0</accession>
<evidence type="ECO:0000256" key="1">
    <source>
        <dbReference type="ARBA" id="ARBA00004141"/>
    </source>
</evidence>
<keyword evidence="3 6" id="KW-1133">Transmembrane helix</keyword>
<feature type="transmembrane region" description="Helical" evidence="6">
    <location>
        <begin position="252"/>
        <end position="268"/>
    </location>
</feature>
<feature type="transmembrane region" description="Helical" evidence="6">
    <location>
        <begin position="280"/>
        <end position="300"/>
    </location>
</feature>
<evidence type="ECO:0000256" key="5">
    <source>
        <dbReference type="SAM" id="MobiDB-lite"/>
    </source>
</evidence>
<dbReference type="InterPro" id="IPR050818">
    <property type="entry name" value="KCNH_animal-type"/>
</dbReference>
<keyword evidence="4 6" id="KW-0472">Membrane</keyword>
<dbReference type="InterPro" id="IPR018490">
    <property type="entry name" value="cNMP-bd_dom_sf"/>
</dbReference>
<sequence length="644" mass="73144">EDKEKEGESEEHSYVEQAQVKVQREQPKFVILHYSPFKAVWDWIILLLVLYTAVFTPYVVAFELNDNQTRMNLNKDSKSRLQNAETSKADPLVIIDLIVDLMFIADILINFRTTYLHNGEVVTHPQRIAIHYVKGWFVIDVFAAVPFDLLLFGSGNSDTMTITGVLKIARLLRLLRVLRRIEQFAEYGAAVLMLLMVTFTLIGHWLACIFYAIAYVERPHLKHKIGWLDTLADKYSTPINDSLSGPSIRSRYITSLYFTFTSLTSIGFGNVAPNTNAEKIFSIFAMLLGSLLSAAIFGNVSSIMLRLYQGSDDYHEKVLKGFPECLQADICLHLNRNLLNNCTAFKGASPGKDDIFGADMKDTGASGKSLYFVRALSYCDINKIEMEDLKEILQTYSEFAEEFIRKSKIEDETLRFIRQKRPRLQCKRLTMIDWLIAIVLVSVKQGLSRSRDDRSDRAGSSGETNEEEKFGILELSPEGATEETEGKESQVKDLWRKSSVSSIAGAMTNFFSLVAGKSRKEKDVKEKKPLLHREPPSINEALSHQHRGLSPIESSVTSYTPKSLSSSGHQWKLGNIDAELQQHTKTGHLHSLSDIDNRLESLNVNTSLLQTFRSLTFYFEFRQNLINNRILEFHSIPNILSFHP</sequence>
<feature type="compositionally biased region" description="Polar residues" evidence="5">
    <location>
        <begin position="552"/>
        <end position="563"/>
    </location>
</feature>
<keyword evidence="2 6" id="KW-0812">Transmembrane</keyword>
<reference evidence="8 9" key="1">
    <citation type="submission" date="2022-12" db="EMBL/GenBank/DDBJ databases">
        <title>Chromosome-level genome of Tegillarca granosa.</title>
        <authorList>
            <person name="Kim J."/>
        </authorList>
    </citation>
    <scope>NUCLEOTIDE SEQUENCE [LARGE SCALE GENOMIC DNA]</scope>
    <source>
        <strain evidence="8">Teg-2019</strain>
        <tissue evidence="8">Adductor muscle</tissue>
    </source>
</reference>
<evidence type="ECO:0000256" key="3">
    <source>
        <dbReference type="ARBA" id="ARBA00022989"/>
    </source>
</evidence>
<evidence type="ECO:0000313" key="8">
    <source>
        <dbReference type="EMBL" id="KAJ8306661.1"/>
    </source>
</evidence>
<protein>
    <recommendedName>
        <fullName evidence="7">Ion transport domain-containing protein</fullName>
    </recommendedName>
</protein>
<dbReference type="PANTHER" id="PTHR10217:SF548">
    <property type="entry name" value="GH12235P"/>
    <property type="match status" value="1"/>
</dbReference>
<feature type="domain" description="Ion transport" evidence="7">
    <location>
        <begin position="40"/>
        <end position="307"/>
    </location>
</feature>
<feature type="region of interest" description="Disordered" evidence="5">
    <location>
        <begin position="450"/>
        <end position="491"/>
    </location>
</feature>
<evidence type="ECO:0000313" key="9">
    <source>
        <dbReference type="Proteomes" id="UP001217089"/>
    </source>
</evidence>
<proteinExistence type="predicted"/>
<organism evidence="8 9">
    <name type="scientific">Tegillarca granosa</name>
    <name type="common">Malaysian cockle</name>
    <name type="synonym">Anadara granosa</name>
    <dbReference type="NCBI Taxonomy" id="220873"/>
    <lineage>
        <taxon>Eukaryota</taxon>
        <taxon>Metazoa</taxon>
        <taxon>Spiralia</taxon>
        <taxon>Lophotrochozoa</taxon>
        <taxon>Mollusca</taxon>
        <taxon>Bivalvia</taxon>
        <taxon>Autobranchia</taxon>
        <taxon>Pteriomorphia</taxon>
        <taxon>Arcoida</taxon>
        <taxon>Arcoidea</taxon>
        <taxon>Arcidae</taxon>
        <taxon>Tegillarca</taxon>
    </lineage>
</organism>